<dbReference type="NCBIfam" id="TIGR03495">
    <property type="entry name" value="phage_LysB"/>
    <property type="match status" value="1"/>
</dbReference>
<accession>A0A172YYE5</accession>
<reference evidence="2 3" key="1">
    <citation type="submission" date="2016-05" db="EMBL/GenBank/DDBJ databases">
        <title>Complete genome sequence of Pseudomonas antarctica PAMC 27494.</title>
        <authorList>
            <person name="Lee J."/>
        </authorList>
    </citation>
    <scope>NUCLEOTIDE SEQUENCE [LARGE SCALE GENOMIC DNA]</scope>
    <source>
        <strain evidence="2 3">PAMC 27494</strain>
    </source>
</reference>
<feature type="compositionally biased region" description="Basic and acidic residues" evidence="1">
    <location>
        <begin position="43"/>
        <end position="53"/>
    </location>
</feature>
<dbReference type="AlphaFoldDB" id="A0A172YYE5"/>
<gene>
    <name evidence="2" type="ORF">A7J50_1742</name>
</gene>
<dbReference type="Proteomes" id="UP000077829">
    <property type="component" value="Chromosome"/>
</dbReference>
<dbReference type="RefSeq" id="WP_064451431.1">
    <property type="nucleotide sequence ID" value="NZ_CP015600.1"/>
</dbReference>
<evidence type="ECO:0000256" key="1">
    <source>
        <dbReference type="SAM" id="MobiDB-lite"/>
    </source>
</evidence>
<evidence type="ECO:0000313" key="3">
    <source>
        <dbReference type="Proteomes" id="UP000077829"/>
    </source>
</evidence>
<organism evidence="2 3">
    <name type="scientific">Pseudomonas antarctica</name>
    <dbReference type="NCBI Taxonomy" id="219572"/>
    <lineage>
        <taxon>Bacteria</taxon>
        <taxon>Pseudomonadati</taxon>
        <taxon>Pseudomonadota</taxon>
        <taxon>Gammaproteobacteria</taxon>
        <taxon>Pseudomonadales</taxon>
        <taxon>Pseudomonadaceae</taxon>
        <taxon>Pseudomonas</taxon>
    </lineage>
</organism>
<name>A0A172YYE5_9PSED</name>
<proteinExistence type="predicted"/>
<dbReference type="STRING" id="219572.A7J50_1742"/>
<dbReference type="InterPro" id="IPR020000">
    <property type="entry name" value="Phage_P2_LysB"/>
</dbReference>
<evidence type="ECO:0000313" key="2">
    <source>
        <dbReference type="EMBL" id="ANF85164.1"/>
    </source>
</evidence>
<dbReference type="EMBL" id="CP015600">
    <property type="protein sequence ID" value="ANF85164.1"/>
    <property type="molecule type" value="Genomic_DNA"/>
</dbReference>
<feature type="region of interest" description="Disordered" evidence="1">
    <location>
        <begin position="43"/>
        <end position="75"/>
    </location>
</feature>
<dbReference type="KEGG" id="panr:A7J50_1742"/>
<protein>
    <submittedName>
        <fullName evidence="2">Peptidase</fullName>
    </submittedName>
</protein>
<dbReference type="PATRIC" id="fig|219572.3.peg.1781"/>
<sequence length="149" mass="16831">MITLRQAMYGIALLGALGLLIWNQETRIDVAEGKTERAQDAAKTARDDADRNLKTANTLTDTLRQERDAQSNLRAQQDQLRLSLAKRERTIEELKLENDDLRKWADQPLPDAARRLRERPAITGAAAYRDWLSGRGAVPPTGDRSPQQR</sequence>